<dbReference type="NCBIfam" id="TIGR03302">
    <property type="entry name" value="OM_YfiO"/>
    <property type="match status" value="1"/>
</dbReference>
<dbReference type="AlphaFoldDB" id="A8ZTS6"/>
<dbReference type="PANTHER" id="PTHR37423:SF6">
    <property type="entry name" value="CELL DIVISION COORDINATOR CPOB"/>
    <property type="match status" value="1"/>
</dbReference>
<evidence type="ECO:0000313" key="7">
    <source>
        <dbReference type="Proteomes" id="UP000008561"/>
    </source>
</evidence>
<dbReference type="HOGENOM" id="CLU_065982_2_0_7"/>
<dbReference type="InterPro" id="IPR011990">
    <property type="entry name" value="TPR-like_helical_dom_sf"/>
</dbReference>
<dbReference type="InterPro" id="IPR017689">
    <property type="entry name" value="BamD"/>
</dbReference>
<gene>
    <name evidence="6" type="ordered locus">Dole_2055</name>
</gene>
<dbReference type="PROSITE" id="PS50005">
    <property type="entry name" value="TPR"/>
    <property type="match status" value="1"/>
</dbReference>
<dbReference type="HAMAP" id="MF_00922">
    <property type="entry name" value="OM_assembly_BamD"/>
    <property type="match status" value="1"/>
</dbReference>
<protein>
    <submittedName>
        <fullName evidence="6">DNA uptake lipoprotein-like protein</fullName>
    </submittedName>
</protein>
<name>A8ZTS6_DESOH</name>
<evidence type="ECO:0000256" key="2">
    <source>
        <dbReference type="ARBA" id="ARBA00023136"/>
    </source>
</evidence>
<evidence type="ECO:0000256" key="4">
    <source>
        <dbReference type="PROSITE-ProRule" id="PRU00339"/>
    </source>
</evidence>
<feature type="repeat" description="TPR" evidence="4">
    <location>
        <begin position="98"/>
        <end position="131"/>
    </location>
</feature>
<dbReference type="OrthoDB" id="9781894at2"/>
<dbReference type="Pfam" id="PF13525">
    <property type="entry name" value="YfiO"/>
    <property type="match status" value="1"/>
</dbReference>
<evidence type="ECO:0000259" key="5">
    <source>
        <dbReference type="Pfam" id="PF13525"/>
    </source>
</evidence>
<keyword evidence="4" id="KW-0802">TPR repeat</keyword>
<dbReference type="EMBL" id="CP000859">
    <property type="protein sequence ID" value="ABW67859.1"/>
    <property type="molecule type" value="Genomic_DNA"/>
</dbReference>
<dbReference type="SUPFAM" id="SSF48452">
    <property type="entry name" value="TPR-like"/>
    <property type="match status" value="1"/>
</dbReference>
<proteinExistence type="inferred from homology"/>
<keyword evidence="6" id="KW-0449">Lipoprotein</keyword>
<dbReference type="InterPro" id="IPR019734">
    <property type="entry name" value="TPR_rpt"/>
</dbReference>
<dbReference type="Proteomes" id="UP000008561">
    <property type="component" value="Chromosome"/>
</dbReference>
<dbReference type="Gene3D" id="1.25.40.10">
    <property type="entry name" value="Tetratricopeptide repeat domain"/>
    <property type="match status" value="1"/>
</dbReference>
<dbReference type="InterPro" id="IPR039565">
    <property type="entry name" value="BamD-like"/>
</dbReference>
<dbReference type="eggNOG" id="COG4105">
    <property type="taxonomic scope" value="Bacteria"/>
</dbReference>
<dbReference type="STRING" id="96561.Dole_2055"/>
<keyword evidence="2" id="KW-0472">Membrane</keyword>
<organism evidence="6 7">
    <name type="scientific">Desulfosudis oleivorans (strain DSM 6200 / JCM 39069 / Hxd3)</name>
    <name type="common">Desulfococcus oleovorans</name>
    <dbReference type="NCBI Taxonomy" id="96561"/>
    <lineage>
        <taxon>Bacteria</taxon>
        <taxon>Pseudomonadati</taxon>
        <taxon>Thermodesulfobacteriota</taxon>
        <taxon>Desulfobacteria</taxon>
        <taxon>Desulfobacterales</taxon>
        <taxon>Desulfosudaceae</taxon>
        <taxon>Desulfosudis</taxon>
    </lineage>
</organism>
<feature type="domain" description="Outer membrane lipoprotein BamD-like" evidence="5">
    <location>
        <begin position="58"/>
        <end position="230"/>
    </location>
</feature>
<evidence type="ECO:0000256" key="1">
    <source>
        <dbReference type="ARBA" id="ARBA00022729"/>
    </source>
</evidence>
<dbReference type="PANTHER" id="PTHR37423">
    <property type="entry name" value="SOLUBLE LYTIC MUREIN TRANSGLYCOSYLASE-RELATED"/>
    <property type="match status" value="1"/>
</dbReference>
<evidence type="ECO:0000313" key="6">
    <source>
        <dbReference type="EMBL" id="ABW67859.1"/>
    </source>
</evidence>
<keyword evidence="7" id="KW-1185">Reference proteome</keyword>
<sequence>MIMVSPRIPVDMPAAMSYVATSTDNHRRRFYMKQLAVILSALLMICAMAGCAHKPVQEKSAQELADEGTRYFDKGRYKKSIEAFENLRDWYPFSKLTTLADLKVADAYFNMEEYESAVSAYENFERLHPRHESVPFVIFRTGLCHFNRLDTIDRDQTPAHRAIDAFSRLVRAYPDSEYASQATDYIHQCRESLAAHELYVAKFYFKTKRYRSALYRFKQIIEKYPDVGDIETARRHIPLCEEGLAEMEKEESKND</sequence>
<keyword evidence="3" id="KW-0998">Cell outer membrane</keyword>
<accession>A8ZTS6</accession>
<reference evidence="6 7" key="1">
    <citation type="submission" date="2007-10" db="EMBL/GenBank/DDBJ databases">
        <title>Complete sequence of Desulfococcus oleovorans Hxd3.</title>
        <authorList>
            <consortium name="US DOE Joint Genome Institute"/>
            <person name="Copeland A."/>
            <person name="Lucas S."/>
            <person name="Lapidus A."/>
            <person name="Barry K."/>
            <person name="Glavina del Rio T."/>
            <person name="Dalin E."/>
            <person name="Tice H."/>
            <person name="Pitluck S."/>
            <person name="Kiss H."/>
            <person name="Brettin T."/>
            <person name="Bruce D."/>
            <person name="Detter J.C."/>
            <person name="Han C."/>
            <person name="Schmutz J."/>
            <person name="Larimer F."/>
            <person name="Land M."/>
            <person name="Hauser L."/>
            <person name="Kyrpides N."/>
            <person name="Kim E."/>
            <person name="Wawrik B."/>
            <person name="Richardson P."/>
        </authorList>
    </citation>
    <scope>NUCLEOTIDE SEQUENCE [LARGE SCALE GENOMIC DNA]</scope>
    <source>
        <strain evidence="7">DSM 6200 / JCM 39069 / Hxd3</strain>
    </source>
</reference>
<keyword evidence="1" id="KW-0732">Signal</keyword>
<evidence type="ECO:0000256" key="3">
    <source>
        <dbReference type="ARBA" id="ARBA00023237"/>
    </source>
</evidence>
<dbReference type="KEGG" id="dol:Dole_2055"/>